<dbReference type="STRING" id="572479.Hprae_0851"/>
<reference evidence="3" key="1">
    <citation type="submission" date="2010-10" db="EMBL/GenBank/DDBJ databases">
        <title>The complete genome of Halanaerobium praevalens DSM 2228.</title>
        <authorList>
            <consortium name="US DOE Joint Genome Institute (JGI-PGF)"/>
            <person name="Lucas S."/>
            <person name="Copeland A."/>
            <person name="Lapidus A."/>
            <person name="Glavina del Rio T."/>
            <person name="Dalin E."/>
            <person name="Tice H."/>
            <person name="Bruce D."/>
            <person name="Goodwin L."/>
            <person name="Pitluck S."/>
            <person name="Kyrpides N."/>
            <person name="Mavromatis K."/>
            <person name="Ivanova N."/>
            <person name="Ovchinnikova G."/>
            <person name="Chertkov O."/>
            <person name="Detter J.C."/>
            <person name="Han C."/>
            <person name="Larimer F."/>
            <person name="Land M."/>
            <person name="Hauser L."/>
            <person name="Markowitz V."/>
            <person name="Cheng J.-F."/>
            <person name="Hugenholtz P."/>
            <person name="Woyke T."/>
            <person name="Wu D."/>
            <person name="Tindall B."/>
            <person name="Pomrenke H.G."/>
            <person name="Brambilla E."/>
            <person name="Klenk H.-P."/>
            <person name="Eisen J.A."/>
        </authorList>
    </citation>
    <scope>NUCLEOTIDE SEQUENCE [LARGE SCALE GENOMIC DNA]</scope>
    <source>
        <strain evidence="3">ATCC 33744 / DSM 2228 / GSL</strain>
    </source>
</reference>
<gene>
    <name evidence="2" type="ordered locus">Hprae_0851</name>
</gene>
<feature type="transmembrane region" description="Helical" evidence="1">
    <location>
        <begin position="12"/>
        <end position="29"/>
    </location>
</feature>
<dbReference type="Proteomes" id="UP000006866">
    <property type="component" value="Chromosome"/>
</dbReference>
<keyword evidence="3" id="KW-1185">Reference proteome</keyword>
<evidence type="ECO:0008006" key="4">
    <source>
        <dbReference type="Google" id="ProtNLM"/>
    </source>
</evidence>
<dbReference type="HOGENOM" id="CLU_1480094_0_0_9"/>
<dbReference type="Pfam" id="PF04612">
    <property type="entry name" value="T2SSM"/>
    <property type="match status" value="1"/>
</dbReference>
<evidence type="ECO:0000313" key="2">
    <source>
        <dbReference type="EMBL" id="ADO77005.1"/>
    </source>
</evidence>
<keyword evidence="1" id="KW-0472">Membrane</keyword>
<accession>E3DR99</accession>
<keyword evidence="1" id="KW-1133">Transmembrane helix</keyword>
<dbReference type="OrthoDB" id="2112077at2"/>
<name>E3DR99_HALPG</name>
<organism evidence="2 3">
    <name type="scientific">Halanaerobium praevalens (strain ATCC 33744 / DSM 2228 / GSL)</name>
    <dbReference type="NCBI Taxonomy" id="572479"/>
    <lineage>
        <taxon>Bacteria</taxon>
        <taxon>Bacillati</taxon>
        <taxon>Bacillota</taxon>
        <taxon>Clostridia</taxon>
        <taxon>Halanaerobiales</taxon>
        <taxon>Halanaerobiaceae</taxon>
        <taxon>Halanaerobium</taxon>
    </lineage>
</organism>
<keyword evidence="1" id="KW-0812">Transmembrane</keyword>
<evidence type="ECO:0000313" key="3">
    <source>
        <dbReference type="Proteomes" id="UP000006866"/>
    </source>
</evidence>
<dbReference type="PATRIC" id="fig|572479.3.peg.860"/>
<protein>
    <recommendedName>
        <fullName evidence="4">Pilus assembly protein PilO</fullName>
    </recommendedName>
</protein>
<dbReference type="EMBL" id="CP002175">
    <property type="protein sequence ID" value="ADO77005.1"/>
    <property type="molecule type" value="Genomic_DNA"/>
</dbReference>
<dbReference type="InterPro" id="IPR014717">
    <property type="entry name" value="Transl_elong_EF1B/ribsomal_bS6"/>
</dbReference>
<dbReference type="AlphaFoldDB" id="E3DR99"/>
<evidence type="ECO:0000256" key="1">
    <source>
        <dbReference type="SAM" id="Phobius"/>
    </source>
</evidence>
<dbReference type="RefSeq" id="WP_014553038.1">
    <property type="nucleotide sequence ID" value="NC_017455.1"/>
</dbReference>
<reference evidence="2 3" key="2">
    <citation type="journal article" date="2011" name="Stand. Genomic Sci.">
        <title>Complete genome sequence of the extremely halophilic Halanaerobium praevalens type strain (GSL).</title>
        <authorList>
            <person name="Ivanova N."/>
            <person name="Sikorski J."/>
            <person name="Chertkov O."/>
            <person name="Nolan M."/>
            <person name="Lucas S."/>
            <person name="Hammon N."/>
            <person name="Deshpande S."/>
            <person name="Cheng J.F."/>
            <person name="Tapia R."/>
            <person name="Han C."/>
            <person name="Goodwin L."/>
            <person name="Pitluck S."/>
            <person name="Huntemann M."/>
            <person name="Liolios K."/>
            <person name="Pagani I."/>
            <person name="Mavromatis K."/>
            <person name="Ovchinikova G."/>
            <person name="Pati A."/>
            <person name="Chen A."/>
            <person name="Palaniappan K."/>
            <person name="Land M."/>
            <person name="Hauser L."/>
            <person name="Brambilla E.M."/>
            <person name="Kannan K.P."/>
            <person name="Rohde M."/>
            <person name="Tindall B.J."/>
            <person name="Goker M."/>
            <person name="Detter J.C."/>
            <person name="Woyke T."/>
            <person name="Bristow J."/>
            <person name="Eisen J.A."/>
            <person name="Markowitz V."/>
            <person name="Hugenholtz P."/>
            <person name="Kyrpides N.C."/>
            <person name="Klenk H.P."/>
            <person name="Lapidus A."/>
        </authorList>
    </citation>
    <scope>NUCLEOTIDE SEQUENCE [LARGE SCALE GENOMIC DNA]</scope>
    <source>
        <strain evidence="3">ATCC 33744 / DSM 2228 / GSL</strain>
    </source>
</reference>
<proteinExistence type="predicted"/>
<dbReference type="Gene3D" id="3.30.70.60">
    <property type="match status" value="1"/>
</dbReference>
<dbReference type="GO" id="GO:0015627">
    <property type="term" value="C:type II protein secretion system complex"/>
    <property type="evidence" value="ECO:0007669"/>
    <property type="project" value="InterPro"/>
</dbReference>
<dbReference type="KEGG" id="hpk:Hprae_0851"/>
<sequence length="182" mass="21156">MSNLSKREKILLFILLITIVIVAYYYLLYQPIKSQQSNLKNQITNIQTEYSNNLAKVNKIDTLESDLAALKKKRKERLNIVIREAEEVLAAINFFANQSGIEIKSYQKNQAKNGYPFTFNLEGNYFGLLGFFKMLDNWDYRLVVENLSAESIQPGQDKINLSINLFYHQADDLKAFKESKER</sequence>
<dbReference type="GO" id="GO:0015628">
    <property type="term" value="P:protein secretion by the type II secretion system"/>
    <property type="evidence" value="ECO:0007669"/>
    <property type="project" value="InterPro"/>
</dbReference>
<dbReference type="InterPro" id="IPR007690">
    <property type="entry name" value="T2SS_GspM"/>
</dbReference>